<gene>
    <name evidence="2" type="ORF">M992_2388</name>
</gene>
<name>A0A0N0IA38_9GAMM</name>
<protein>
    <submittedName>
        <fullName evidence="2">Uncharacterized protein</fullName>
    </submittedName>
</protein>
<accession>A0A0N0IA38</accession>
<keyword evidence="3" id="KW-1185">Reference proteome</keyword>
<evidence type="ECO:0000256" key="1">
    <source>
        <dbReference type="SAM" id="MobiDB-lite"/>
    </source>
</evidence>
<dbReference type="Proteomes" id="UP000053226">
    <property type="component" value="Unassembled WGS sequence"/>
</dbReference>
<dbReference type="RefSeq" id="WP_248842526.1">
    <property type="nucleotide sequence ID" value="NZ_CAWMUS010000022.1"/>
</dbReference>
<sequence length="138" mass="14351">MRLALISSGSYQAGTGIGQIIDGKIAEGSINVGLGGLAVSGGYLGNKVVSKPNVKPDVAAPKSVESGHTLPTEQVSSEWKNSITQSRVNVKIGDGSTGSGLDYAWKKHGGEWGANKSHFTVTKDELKVILQSDSNLTI</sequence>
<reference evidence="2 3" key="1">
    <citation type="submission" date="2015-07" db="EMBL/GenBank/DDBJ databases">
        <title>ATOL: Assembling a taxonomically balanced genome-scale reconstruction of the evolutionary history of the Enterobacteriaceae.</title>
        <authorList>
            <person name="Plunkett G.III."/>
            <person name="Neeno-Eckwall E.C."/>
            <person name="Glasner J.D."/>
            <person name="Perna N.T."/>
        </authorList>
    </citation>
    <scope>NUCLEOTIDE SEQUENCE [LARGE SCALE GENOMIC DNA]</scope>
    <source>
        <strain evidence="2 3">ATCC 35017</strain>
    </source>
</reference>
<dbReference type="AlphaFoldDB" id="A0A0N0IA38"/>
<dbReference type="EMBL" id="LGAA01000022">
    <property type="protein sequence ID" value="KPD02381.1"/>
    <property type="molecule type" value="Genomic_DNA"/>
</dbReference>
<evidence type="ECO:0000313" key="2">
    <source>
        <dbReference type="EMBL" id="KPD02381.1"/>
    </source>
</evidence>
<proteinExistence type="predicted"/>
<feature type="region of interest" description="Disordered" evidence="1">
    <location>
        <begin position="58"/>
        <end position="78"/>
    </location>
</feature>
<evidence type="ECO:0000313" key="3">
    <source>
        <dbReference type="Proteomes" id="UP000053226"/>
    </source>
</evidence>
<comment type="caution">
    <text evidence="2">The sequence shown here is derived from an EMBL/GenBank/DDBJ whole genome shotgun (WGS) entry which is preliminary data.</text>
</comment>
<organism evidence="2 3">
    <name type="scientific">Moellerella wisconsensis ATCC 35017</name>
    <dbReference type="NCBI Taxonomy" id="1354267"/>
    <lineage>
        <taxon>Bacteria</taxon>
        <taxon>Pseudomonadati</taxon>
        <taxon>Pseudomonadota</taxon>
        <taxon>Gammaproteobacteria</taxon>
        <taxon>Enterobacterales</taxon>
        <taxon>Morganellaceae</taxon>
        <taxon>Moellerella</taxon>
    </lineage>
</organism>
<feature type="compositionally biased region" description="Polar residues" evidence="1">
    <location>
        <begin position="69"/>
        <end position="78"/>
    </location>
</feature>